<evidence type="ECO:0008006" key="4">
    <source>
        <dbReference type="Google" id="ProtNLM"/>
    </source>
</evidence>
<evidence type="ECO:0000256" key="1">
    <source>
        <dbReference type="SAM" id="Phobius"/>
    </source>
</evidence>
<protein>
    <recommendedName>
        <fullName evidence="4">DUF1748-domain-containing protein</fullName>
    </recommendedName>
</protein>
<accession>A0A4P9WBK1</accession>
<dbReference type="OrthoDB" id="16824at2759"/>
<dbReference type="Proteomes" id="UP000269721">
    <property type="component" value="Unassembled WGS sequence"/>
</dbReference>
<proteinExistence type="predicted"/>
<sequence>MVPGVPEVWRVLLVDGFLVLAGLGGLALNAGREFNYKKVENETARSALEKYFWVGDVMVDQGAAILKTHTDWFPANK</sequence>
<keyword evidence="1" id="KW-1133">Transmembrane helix</keyword>
<reference evidence="3" key="1">
    <citation type="journal article" date="2018" name="Nat. Microbiol.">
        <title>Leveraging single-cell genomics to expand the fungal tree of life.</title>
        <authorList>
            <person name="Ahrendt S.R."/>
            <person name="Quandt C.A."/>
            <person name="Ciobanu D."/>
            <person name="Clum A."/>
            <person name="Salamov A."/>
            <person name="Andreopoulos B."/>
            <person name="Cheng J.F."/>
            <person name="Woyke T."/>
            <person name="Pelin A."/>
            <person name="Henrissat B."/>
            <person name="Reynolds N.K."/>
            <person name="Benny G.L."/>
            <person name="Smith M.E."/>
            <person name="James T.Y."/>
            <person name="Grigoriev I.V."/>
        </authorList>
    </citation>
    <scope>NUCLEOTIDE SEQUENCE [LARGE SCALE GENOMIC DNA]</scope>
</reference>
<evidence type="ECO:0000313" key="2">
    <source>
        <dbReference type="EMBL" id="RKO89864.1"/>
    </source>
</evidence>
<dbReference type="Pfam" id="PF08520">
    <property type="entry name" value="Mitofissin"/>
    <property type="match status" value="1"/>
</dbReference>
<keyword evidence="3" id="KW-1185">Reference proteome</keyword>
<keyword evidence="1" id="KW-0812">Transmembrane</keyword>
<feature type="transmembrane region" description="Helical" evidence="1">
    <location>
        <begin position="12"/>
        <end position="31"/>
    </location>
</feature>
<gene>
    <name evidence="2" type="ORF">BDK51DRAFT_40012</name>
</gene>
<keyword evidence="1" id="KW-0472">Membrane</keyword>
<evidence type="ECO:0000313" key="3">
    <source>
        <dbReference type="Proteomes" id="UP000269721"/>
    </source>
</evidence>
<name>A0A4P9WBK1_9FUNG</name>
<dbReference type="InterPro" id="IPR013726">
    <property type="entry name" value="Mitofissin"/>
</dbReference>
<dbReference type="EMBL" id="KZ995845">
    <property type="protein sequence ID" value="RKO89864.1"/>
    <property type="molecule type" value="Genomic_DNA"/>
</dbReference>
<organism evidence="2 3">
    <name type="scientific">Blyttiomyces helicus</name>
    <dbReference type="NCBI Taxonomy" id="388810"/>
    <lineage>
        <taxon>Eukaryota</taxon>
        <taxon>Fungi</taxon>
        <taxon>Fungi incertae sedis</taxon>
        <taxon>Chytridiomycota</taxon>
        <taxon>Chytridiomycota incertae sedis</taxon>
        <taxon>Chytridiomycetes</taxon>
        <taxon>Chytridiomycetes incertae sedis</taxon>
        <taxon>Blyttiomyces</taxon>
    </lineage>
</organism>
<dbReference type="AlphaFoldDB" id="A0A4P9WBK1"/>